<evidence type="ECO:0008006" key="7">
    <source>
        <dbReference type="Google" id="ProtNLM"/>
    </source>
</evidence>
<evidence type="ECO:0000313" key="5">
    <source>
        <dbReference type="EMBL" id="KAE7995545.1"/>
    </source>
</evidence>
<feature type="domain" description="Disease resistance R13L4/SHOC-2-like LRR" evidence="4">
    <location>
        <begin position="330"/>
        <end position="577"/>
    </location>
</feature>
<dbReference type="InterPro" id="IPR032675">
    <property type="entry name" value="LRR_dom_sf"/>
</dbReference>
<evidence type="ECO:0000313" key="6">
    <source>
        <dbReference type="Proteomes" id="UP000327013"/>
    </source>
</evidence>
<dbReference type="InterPro" id="IPR055414">
    <property type="entry name" value="LRR_R13L4/SHOC2-like"/>
</dbReference>
<dbReference type="SUPFAM" id="SSF52047">
    <property type="entry name" value="RNI-like"/>
    <property type="match status" value="1"/>
</dbReference>
<dbReference type="EMBL" id="CM017321">
    <property type="protein sequence ID" value="KAE7995545.1"/>
    <property type="molecule type" value="Genomic_DNA"/>
</dbReference>
<gene>
    <name evidence="5" type="ORF">FH972_000326</name>
</gene>
<dbReference type="Pfam" id="PF23598">
    <property type="entry name" value="LRR_14"/>
    <property type="match status" value="1"/>
</dbReference>
<dbReference type="InterPro" id="IPR036388">
    <property type="entry name" value="WH-like_DNA-bd_sf"/>
</dbReference>
<dbReference type="Pfam" id="PF23559">
    <property type="entry name" value="WHD_DRP"/>
    <property type="match status" value="1"/>
</dbReference>
<feature type="domain" description="Disease resistance protein winged helix" evidence="3">
    <location>
        <begin position="198"/>
        <end position="267"/>
    </location>
</feature>
<evidence type="ECO:0000256" key="1">
    <source>
        <dbReference type="ARBA" id="ARBA00022737"/>
    </source>
</evidence>
<dbReference type="PANTHER" id="PTHR23155:SF1076">
    <property type="entry name" value="LEUCINE-RICH REPEAT (LRR) FAMILY PROTEIN-RELATED"/>
    <property type="match status" value="1"/>
</dbReference>
<dbReference type="Gene3D" id="1.10.10.10">
    <property type="entry name" value="Winged helix-like DNA-binding domain superfamily/Winged helix DNA-binding domain"/>
    <property type="match status" value="1"/>
</dbReference>
<evidence type="ECO:0000256" key="2">
    <source>
        <dbReference type="ARBA" id="ARBA00022821"/>
    </source>
</evidence>
<reference evidence="5 6" key="1">
    <citation type="submission" date="2019-06" db="EMBL/GenBank/DDBJ databases">
        <title>A chromosomal-level reference genome of Carpinus fangiana (Coryloideae, Betulaceae).</title>
        <authorList>
            <person name="Yang X."/>
            <person name="Wang Z."/>
            <person name="Zhang L."/>
            <person name="Hao G."/>
            <person name="Liu J."/>
            <person name="Yang Y."/>
        </authorList>
    </citation>
    <scope>NUCLEOTIDE SEQUENCE [LARGE SCALE GENOMIC DNA]</scope>
    <source>
        <strain evidence="5">Cfa_2016G</strain>
        <tissue evidence="5">Leaf</tissue>
    </source>
</reference>
<dbReference type="PANTHER" id="PTHR23155">
    <property type="entry name" value="DISEASE RESISTANCE PROTEIN RP"/>
    <property type="match status" value="1"/>
</dbReference>
<dbReference type="InterPro" id="IPR044974">
    <property type="entry name" value="Disease_R_plants"/>
</dbReference>
<keyword evidence="1" id="KW-0677">Repeat</keyword>
<proteinExistence type="predicted"/>
<keyword evidence="6" id="KW-1185">Reference proteome</keyword>
<dbReference type="Proteomes" id="UP000327013">
    <property type="component" value="Chromosome 1"/>
</dbReference>
<dbReference type="AlphaFoldDB" id="A0A5N6Q8S7"/>
<keyword evidence="2" id="KW-0611">Plant defense</keyword>
<name>A0A5N6Q8S7_9ROSI</name>
<dbReference type="Gene3D" id="3.80.10.10">
    <property type="entry name" value="Ribonuclease Inhibitor"/>
    <property type="match status" value="1"/>
</dbReference>
<organism evidence="5 6">
    <name type="scientific">Carpinus fangiana</name>
    <dbReference type="NCBI Taxonomy" id="176857"/>
    <lineage>
        <taxon>Eukaryota</taxon>
        <taxon>Viridiplantae</taxon>
        <taxon>Streptophyta</taxon>
        <taxon>Embryophyta</taxon>
        <taxon>Tracheophyta</taxon>
        <taxon>Spermatophyta</taxon>
        <taxon>Magnoliopsida</taxon>
        <taxon>eudicotyledons</taxon>
        <taxon>Gunneridae</taxon>
        <taxon>Pentapetalae</taxon>
        <taxon>rosids</taxon>
        <taxon>fabids</taxon>
        <taxon>Fagales</taxon>
        <taxon>Betulaceae</taxon>
        <taxon>Carpinus</taxon>
    </lineage>
</organism>
<dbReference type="OrthoDB" id="913410at2759"/>
<protein>
    <recommendedName>
        <fullName evidence="7">Rx N-terminal domain-containing protein</fullName>
    </recommendedName>
</protein>
<evidence type="ECO:0000259" key="3">
    <source>
        <dbReference type="Pfam" id="PF23559"/>
    </source>
</evidence>
<dbReference type="InterPro" id="IPR058922">
    <property type="entry name" value="WHD_DRP"/>
</dbReference>
<sequence>MSKQTSSPNSSFEPLDLLSFLKSGRTTPFHIFIDFVIPQFLGQLSKRKQQLSISTQKDSDLEERLNKIENRLTAMKNACGTLKEWEDKFNEGFKDLILKSLDDAFKEKTEELENSIGVKILEERLDGAWKVVSMLTNQLSSGNLESRSSFKPSRFAKKFELNIENMMSESSTLKEIQEVYNGLGVDKWKQNCLLCFSVFPQNAVIKKKALVHWWVGEGFLSNTSREKNTAEEKGNDLLEEFIARGIIECVPKKRRPSSVLCKMHPLIRYAVIQLAKENEFIGFDRNGNPTADFSEKKNKRGFLVTTEEGSSKLRELTYGFRLKQENIVRTLFNVNEPYIDLREHSLSQMTSMRVLQLGRFQDRVKQADAVEVFDTEFLKGLKKMKHLRYLSLRGISRVRELPVEICKLTELIIVDLHGCKYLEKLPEGIGSLKNLTRLDISGCYLISHMPVGLSKLSKLQVLHGFLIGKPGRDGQDFCNLVALANLKYLKKLSIYVRSKELAPQLNHLSEFKNLVSLSVAWAEKEQRIEQGNSTNTTTTSPGSSSLAKLELRYLPYSEMPDWVKLLNLEKLKKLYVRGGKLSQILHPVGCEKWKVSILRLELLSELQMDWRQLRALFPELRYVQKVRCPKLILFPCDENGEWVNGECVSGREADTPEMTSEDKLDSFSCPSICDFDHLKFICKNYITLRI</sequence>
<accession>A0A5N6Q8S7</accession>
<dbReference type="GO" id="GO:0098542">
    <property type="term" value="P:defense response to other organism"/>
    <property type="evidence" value="ECO:0007669"/>
    <property type="project" value="TreeGrafter"/>
</dbReference>
<evidence type="ECO:0000259" key="4">
    <source>
        <dbReference type="Pfam" id="PF23598"/>
    </source>
</evidence>